<feature type="region of interest" description="Disordered" evidence="1">
    <location>
        <begin position="44"/>
        <end position="95"/>
    </location>
</feature>
<proteinExistence type="predicted"/>
<feature type="non-terminal residue" evidence="2">
    <location>
        <position position="95"/>
    </location>
</feature>
<keyword evidence="3" id="KW-1185">Reference proteome</keyword>
<protein>
    <submittedName>
        <fullName evidence="2">Uncharacterized protein</fullName>
    </submittedName>
</protein>
<name>A0ABN8HMY5_9NEOP</name>
<gene>
    <name evidence="2" type="ORF">IPOD504_LOCUS281</name>
</gene>
<evidence type="ECO:0000256" key="1">
    <source>
        <dbReference type="SAM" id="MobiDB-lite"/>
    </source>
</evidence>
<dbReference type="Proteomes" id="UP000837857">
    <property type="component" value="Chromosome 1"/>
</dbReference>
<evidence type="ECO:0000313" key="2">
    <source>
        <dbReference type="EMBL" id="CAH2034771.1"/>
    </source>
</evidence>
<accession>A0ABN8HMY5</accession>
<reference evidence="2" key="1">
    <citation type="submission" date="2022-03" db="EMBL/GenBank/DDBJ databases">
        <authorList>
            <person name="Martin H S."/>
        </authorList>
    </citation>
    <scope>NUCLEOTIDE SEQUENCE</scope>
</reference>
<organism evidence="2 3">
    <name type="scientific">Iphiclides podalirius</name>
    <name type="common">scarce swallowtail</name>
    <dbReference type="NCBI Taxonomy" id="110791"/>
    <lineage>
        <taxon>Eukaryota</taxon>
        <taxon>Metazoa</taxon>
        <taxon>Ecdysozoa</taxon>
        <taxon>Arthropoda</taxon>
        <taxon>Hexapoda</taxon>
        <taxon>Insecta</taxon>
        <taxon>Pterygota</taxon>
        <taxon>Neoptera</taxon>
        <taxon>Endopterygota</taxon>
        <taxon>Lepidoptera</taxon>
        <taxon>Glossata</taxon>
        <taxon>Ditrysia</taxon>
        <taxon>Papilionoidea</taxon>
        <taxon>Papilionidae</taxon>
        <taxon>Papilioninae</taxon>
        <taxon>Iphiclides</taxon>
    </lineage>
</organism>
<evidence type="ECO:0000313" key="3">
    <source>
        <dbReference type="Proteomes" id="UP000837857"/>
    </source>
</evidence>
<sequence>MASRYRFGIRSGATSPRPKCAAAVCVAPSLGRALSGDQLGRAARGSLSLGAPRPLPPHAPLPRSAPAITMPQGCQPLMPPGSCGESAGPHRLRLA</sequence>
<dbReference type="EMBL" id="OW152813">
    <property type="protein sequence ID" value="CAH2034771.1"/>
    <property type="molecule type" value="Genomic_DNA"/>
</dbReference>